<feature type="coiled-coil region" evidence="4">
    <location>
        <begin position="36"/>
        <end position="95"/>
    </location>
</feature>
<keyword evidence="4" id="KW-0175">Coiled coil</keyword>
<dbReference type="Pfam" id="PF00691">
    <property type="entry name" value="OmpA"/>
    <property type="match status" value="1"/>
</dbReference>
<evidence type="ECO:0000259" key="5">
    <source>
        <dbReference type="PROSITE" id="PS51123"/>
    </source>
</evidence>
<organism evidence="6">
    <name type="scientific">hydrothermal vent metagenome</name>
    <dbReference type="NCBI Taxonomy" id="652676"/>
    <lineage>
        <taxon>unclassified sequences</taxon>
        <taxon>metagenomes</taxon>
        <taxon>ecological metagenomes</taxon>
    </lineage>
</organism>
<dbReference type="Gene3D" id="3.30.1330.60">
    <property type="entry name" value="OmpA-like domain"/>
    <property type="match status" value="1"/>
</dbReference>
<evidence type="ECO:0000313" key="6">
    <source>
        <dbReference type="EMBL" id="VAW10220.1"/>
    </source>
</evidence>
<proteinExistence type="predicted"/>
<dbReference type="InterPro" id="IPR006664">
    <property type="entry name" value="OMP_bac"/>
</dbReference>
<name>A0A3B0T031_9ZZZZ</name>
<dbReference type="EMBL" id="UOEL01000016">
    <property type="protein sequence ID" value="VAW10220.1"/>
    <property type="molecule type" value="Genomic_DNA"/>
</dbReference>
<keyword evidence="3" id="KW-0998">Cell outer membrane</keyword>
<dbReference type="AlphaFoldDB" id="A0A3B0T031"/>
<dbReference type="PROSITE" id="PS51123">
    <property type="entry name" value="OMPA_2"/>
    <property type="match status" value="1"/>
</dbReference>
<gene>
    <name evidence="6" type="ORF">MNBD_BACTEROID03-151</name>
</gene>
<sequence>MGNTGTNHLQHAVGVVYQFDIEKRLSKSGEEKSEMIAALAKEKQRLNDSIAAVDRAREAADLTDILAKEKEKTRLAVIEKGKNDAENQRKQQIEKTIKNLGYVYFDLNSSYLNAKSKEVLKALAEVMTEYPELELKVTSHTDSRGHATYNNWLSTRRANRTVDYLVGLGVVSNRLMAEGYGENNLLNDCDNDTYCPE</sequence>
<dbReference type="SUPFAM" id="SSF103088">
    <property type="entry name" value="OmpA-like"/>
    <property type="match status" value="1"/>
</dbReference>
<comment type="subcellular location">
    <subcellularLocation>
        <location evidence="1">Cell outer membrane</location>
    </subcellularLocation>
</comment>
<evidence type="ECO:0000256" key="2">
    <source>
        <dbReference type="ARBA" id="ARBA00023136"/>
    </source>
</evidence>
<evidence type="ECO:0000256" key="1">
    <source>
        <dbReference type="ARBA" id="ARBA00004442"/>
    </source>
</evidence>
<dbReference type="CDD" id="cd07185">
    <property type="entry name" value="OmpA_C-like"/>
    <property type="match status" value="1"/>
</dbReference>
<dbReference type="GO" id="GO:0009279">
    <property type="term" value="C:cell outer membrane"/>
    <property type="evidence" value="ECO:0007669"/>
    <property type="project" value="UniProtKB-SubCell"/>
</dbReference>
<reference evidence="6" key="1">
    <citation type="submission" date="2018-06" db="EMBL/GenBank/DDBJ databases">
        <authorList>
            <person name="Zhirakovskaya E."/>
        </authorList>
    </citation>
    <scope>NUCLEOTIDE SEQUENCE</scope>
</reference>
<keyword evidence="2" id="KW-0472">Membrane</keyword>
<dbReference type="PANTHER" id="PTHR30329">
    <property type="entry name" value="STATOR ELEMENT OF FLAGELLAR MOTOR COMPLEX"/>
    <property type="match status" value="1"/>
</dbReference>
<evidence type="ECO:0000256" key="3">
    <source>
        <dbReference type="ARBA" id="ARBA00023237"/>
    </source>
</evidence>
<dbReference type="InterPro" id="IPR050330">
    <property type="entry name" value="Bact_OuterMem_StrucFunc"/>
</dbReference>
<dbReference type="PANTHER" id="PTHR30329:SF21">
    <property type="entry name" value="LIPOPROTEIN YIAD-RELATED"/>
    <property type="match status" value="1"/>
</dbReference>
<dbReference type="InterPro" id="IPR036737">
    <property type="entry name" value="OmpA-like_sf"/>
</dbReference>
<feature type="domain" description="OmpA-like" evidence="5">
    <location>
        <begin position="92"/>
        <end position="197"/>
    </location>
</feature>
<evidence type="ECO:0000256" key="4">
    <source>
        <dbReference type="SAM" id="Coils"/>
    </source>
</evidence>
<accession>A0A3B0T031</accession>
<dbReference type="InterPro" id="IPR006665">
    <property type="entry name" value="OmpA-like"/>
</dbReference>
<protein>
    <submittedName>
        <fullName evidence="6">Outer membrane protein, OmpA/MotB family</fullName>
    </submittedName>
</protein>
<dbReference type="PRINTS" id="PR01021">
    <property type="entry name" value="OMPADOMAIN"/>
</dbReference>